<dbReference type="Pfam" id="PF01047">
    <property type="entry name" value="MarR"/>
    <property type="match status" value="1"/>
</dbReference>
<accession>A0A3M7TY78</accession>
<dbReference type="SMART" id="SM00347">
    <property type="entry name" value="HTH_MARR"/>
    <property type="match status" value="1"/>
</dbReference>
<sequence length="154" mass="17936">MQIDKEKLRTLVQQYEEVYLFSTKRIESLMAEKIMVPMSIEQFGILRQLAVKGPLQPKEVATITGVHKSAVTLKADRLVSKGLVHRKQDEKDRRVWYLSLTEEGESVYARSEEAMTEFISSYLENLDPEEVEVFLNVYKKINRMMQDREEPPAP</sequence>
<dbReference type="OrthoDB" id="3254893at2"/>
<dbReference type="PANTHER" id="PTHR42756">
    <property type="entry name" value="TRANSCRIPTIONAL REGULATOR, MARR"/>
    <property type="match status" value="1"/>
</dbReference>
<evidence type="ECO:0000313" key="5">
    <source>
        <dbReference type="EMBL" id="RNA70241.1"/>
    </source>
</evidence>
<name>A0A3M7TY78_9BACI</name>
<evidence type="ECO:0000259" key="4">
    <source>
        <dbReference type="PROSITE" id="PS50995"/>
    </source>
</evidence>
<evidence type="ECO:0000256" key="3">
    <source>
        <dbReference type="ARBA" id="ARBA00023163"/>
    </source>
</evidence>
<keyword evidence="6" id="KW-1185">Reference proteome</keyword>
<keyword evidence="1" id="KW-0805">Transcription regulation</keyword>
<dbReference type="PROSITE" id="PS50995">
    <property type="entry name" value="HTH_MARR_2"/>
    <property type="match status" value="1"/>
</dbReference>
<protein>
    <submittedName>
        <fullName evidence="5">MarR family transcriptional regulator</fullName>
    </submittedName>
</protein>
<dbReference type="EMBL" id="RHIB01000001">
    <property type="protein sequence ID" value="RNA70241.1"/>
    <property type="molecule type" value="Genomic_DNA"/>
</dbReference>
<dbReference type="SUPFAM" id="SSF46785">
    <property type="entry name" value="Winged helix' DNA-binding domain"/>
    <property type="match status" value="1"/>
</dbReference>
<evidence type="ECO:0000256" key="2">
    <source>
        <dbReference type="ARBA" id="ARBA00023125"/>
    </source>
</evidence>
<dbReference type="PRINTS" id="PR00598">
    <property type="entry name" value="HTHMARR"/>
</dbReference>
<dbReference type="GO" id="GO:0003677">
    <property type="term" value="F:DNA binding"/>
    <property type="evidence" value="ECO:0007669"/>
    <property type="project" value="UniProtKB-KW"/>
</dbReference>
<dbReference type="InterPro" id="IPR000835">
    <property type="entry name" value="HTH_MarR-typ"/>
</dbReference>
<dbReference type="RefSeq" id="WP_122897836.1">
    <property type="nucleotide sequence ID" value="NZ_RHIB01000001.1"/>
</dbReference>
<comment type="caution">
    <text evidence="5">The sequence shown here is derived from an EMBL/GenBank/DDBJ whole genome shotgun (WGS) entry which is preliminary data.</text>
</comment>
<evidence type="ECO:0000256" key="1">
    <source>
        <dbReference type="ARBA" id="ARBA00023015"/>
    </source>
</evidence>
<dbReference type="AlphaFoldDB" id="A0A3M7TY78"/>
<proteinExistence type="predicted"/>
<dbReference type="Gene3D" id="1.10.10.10">
    <property type="entry name" value="Winged helix-like DNA-binding domain superfamily/Winged helix DNA-binding domain"/>
    <property type="match status" value="1"/>
</dbReference>
<dbReference type="PANTHER" id="PTHR42756:SF1">
    <property type="entry name" value="TRANSCRIPTIONAL REPRESSOR OF EMRAB OPERON"/>
    <property type="match status" value="1"/>
</dbReference>
<gene>
    <name evidence="5" type="ORF">EBO34_10035</name>
</gene>
<reference evidence="5 6" key="1">
    <citation type="submission" date="2018-10" db="EMBL/GenBank/DDBJ databases">
        <title>Bacillus Keqinensis sp. nov., a moderately halophilic bacterium isolated from a saline-alkaline lake.</title>
        <authorList>
            <person name="Wang H."/>
        </authorList>
    </citation>
    <scope>NUCLEOTIDE SEQUENCE [LARGE SCALE GENOMIC DNA]</scope>
    <source>
        <strain evidence="5 6">KQ-3</strain>
    </source>
</reference>
<dbReference type="Proteomes" id="UP000278746">
    <property type="component" value="Unassembled WGS sequence"/>
</dbReference>
<keyword evidence="2" id="KW-0238">DNA-binding</keyword>
<dbReference type="InterPro" id="IPR036390">
    <property type="entry name" value="WH_DNA-bd_sf"/>
</dbReference>
<dbReference type="GO" id="GO:0003700">
    <property type="term" value="F:DNA-binding transcription factor activity"/>
    <property type="evidence" value="ECO:0007669"/>
    <property type="project" value="InterPro"/>
</dbReference>
<feature type="domain" description="HTH marR-type" evidence="4">
    <location>
        <begin position="5"/>
        <end position="143"/>
    </location>
</feature>
<evidence type="ECO:0000313" key="6">
    <source>
        <dbReference type="Proteomes" id="UP000278746"/>
    </source>
</evidence>
<dbReference type="InterPro" id="IPR036388">
    <property type="entry name" value="WH-like_DNA-bd_sf"/>
</dbReference>
<organism evidence="5 6">
    <name type="scientific">Alteribacter keqinensis</name>
    <dbReference type="NCBI Taxonomy" id="2483800"/>
    <lineage>
        <taxon>Bacteria</taxon>
        <taxon>Bacillati</taxon>
        <taxon>Bacillota</taxon>
        <taxon>Bacilli</taxon>
        <taxon>Bacillales</taxon>
        <taxon>Bacillaceae</taxon>
        <taxon>Alteribacter</taxon>
    </lineage>
</organism>
<keyword evidence="3" id="KW-0804">Transcription</keyword>